<keyword evidence="3 4" id="KW-0704">Schiff base</keyword>
<evidence type="ECO:0000313" key="6">
    <source>
        <dbReference type="Proteomes" id="UP000235731"/>
    </source>
</evidence>
<reference evidence="5 6" key="1">
    <citation type="submission" date="2018-01" db="EMBL/GenBank/DDBJ databases">
        <title>Metagenomic assembled genomes from two thermal pools in the Uzon Caldera, Kamchatka, Russia.</title>
        <authorList>
            <person name="Wilkins L."/>
            <person name="Ettinger C."/>
        </authorList>
    </citation>
    <scope>NUCLEOTIDE SEQUENCE [LARGE SCALE GENOMIC DNA]</scope>
    <source>
        <strain evidence="5">ZAV-15</strain>
    </source>
</reference>
<sequence>MFCLVLAENTIEDLYGALEEGKNYTDLFELRLDYLEKIDKDSLEGILKAPYRFICTVRAKEEGGKREISPFQRWEILEFCGNKGAYLIDVEWKSLFFGKYKTLIKKSPLFPKKILFSYHNFEGTPSLKVLKVLLKRASLEGVKWFKITTLVKDFSEALELLGLISYGRDLGMEILAFGMGEVGKLSRVLCLLAGSPFTYVFSPKGRPLAPGQLDIVSAKNLYETLRNV</sequence>
<feature type="binding site" evidence="4">
    <location>
        <begin position="29"/>
        <end position="31"/>
    </location>
    <ligand>
        <name>3-dehydroquinate</name>
        <dbReference type="ChEBI" id="CHEBI:32364"/>
    </ligand>
</feature>
<name>A0A2N7PJB0_9BACT</name>
<keyword evidence="4" id="KW-0028">Amino-acid biosynthesis</keyword>
<dbReference type="HAMAP" id="MF_00214">
    <property type="entry name" value="AroD"/>
    <property type="match status" value="1"/>
</dbReference>
<comment type="function">
    <text evidence="4">Involved in the third step of the chorismate pathway, which leads to the biosynthesis of aromatic amino acids. Catalyzes the cis-dehydration of 3-dehydroquinate (DHQ) and introduces the first double bond of the aromatic ring to yield 3-dehydroshikimate.</text>
</comment>
<keyword evidence="2 4" id="KW-0456">Lyase</keyword>
<evidence type="ECO:0000256" key="3">
    <source>
        <dbReference type="ARBA" id="ARBA00023270"/>
    </source>
</evidence>
<dbReference type="InterPro" id="IPR001381">
    <property type="entry name" value="DHquinase_I"/>
</dbReference>
<feature type="active site" description="Schiff-base intermediate with substrate" evidence="4">
    <location>
        <position position="146"/>
    </location>
</feature>
<dbReference type="Pfam" id="PF01487">
    <property type="entry name" value="DHquinase_I"/>
    <property type="match status" value="1"/>
</dbReference>
<comment type="similarity">
    <text evidence="4">Belongs to the type-I 3-dehydroquinase family.</text>
</comment>
<keyword evidence="4" id="KW-0057">Aromatic amino acid biosynthesis</keyword>
<feature type="binding site" evidence="4">
    <location>
        <position position="58"/>
    </location>
    <ligand>
        <name>3-dehydroquinate</name>
        <dbReference type="ChEBI" id="CHEBI:32364"/>
    </ligand>
</feature>
<dbReference type="PANTHER" id="PTHR43699">
    <property type="entry name" value="3-DEHYDROQUINATE DEHYDRATASE"/>
    <property type="match status" value="1"/>
</dbReference>
<comment type="subunit">
    <text evidence="4">Homodimer.</text>
</comment>
<evidence type="ECO:0000256" key="1">
    <source>
        <dbReference type="ARBA" id="ARBA00001864"/>
    </source>
</evidence>
<feature type="active site" description="Proton donor/acceptor" evidence="4">
    <location>
        <position position="119"/>
    </location>
</feature>
<dbReference type="InterPro" id="IPR050146">
    <property type="entry name" value="Type-I_3-dehydroquinase"/>
</dbReference>
<dbReference type="EMBL" id="PNIE01000056">
    <property type="protein sequence ID" value="PMP62684.1"/>
    <property type="molecule type" value="Genomic_DNA"/>
</dbReference>
<evidence type="ECO:0000313" key="5">
    <source>
        <dbReference type="EMBL" id="PMP62684.1"/>
    </source>
</evidence>
<dbReference type="SUPFAM" id="SSF51569">
    <property type="entry name" value="Aldolase"/>
    <property type="match status" value="1"/>
</dbReference>
<dbReference type="GO" id="GO:0009073">
    <property type="term" value="P:aromatic amino acid family biosynthetic process"/>
    <property type="evidence" value="ECO:0007669"/>
    <property type="project" value="UniProtKB-KW"/>
</dbReference>
<feature type="binding site" evidence="4">
    <location>
        <position position="187"/>
    </location>
    <ligand>
        <name>3-dehydroquinate</name>
        <dbReference type="ChEBI" id="CHEBI:32364"/>
    </ligand>
</feature>
<feature type="binding site" evidence="4">
    <location>
        <position position="212"/>
    </location>
    <ligand>
        <name>3-dehydroquinate</name>
        <dbReference type="ChEBI" id="CHEBI:32364"/>
    </ligand>
</feature>
<organism evidence="5 6">
    <name type="scientific">Caldimicrobium thiodismutans</name>
    <dbReference type="NCBI Taxonomy" id="1653476"/>
    <lineage>
        <taxon>Bacteria</taxon>
        <taxon>Pseudomonadati</taxon>
        <taxon>Thermodesulfobacteriota</taxon>
        <taxon>Thermodesulfobacteria</taxon>
        <taxon>Thermodesulfobacteriales</taxon>
        <taxon>Thermodesulfobacteriaceae</taxon>
        <taxon>Caldimicrobium</taxon>
    </lineage>
</organism>
<dbReference type="GO" id="GO:0003855">
    <property type="term" value="F:3-dehydroquinate dehydratase activity"/>
    <property type="evidence" value="ECO:0007669"/>
    <property type="project" value="UniProtKB-UniRule"/>
</dbReference>
<dbReference type="GO" id="GO:0009423">
    <property type="term" value="P:chorismate biosynthetic process"/>
    <property type="evidence" value="ECO:0007669"/>
    <property type="project" value="UniProtKB-UniRule"/>
</dbReference>
<dbReference type="EC" id="4.2.1.10" evidence="4"/>
<comment type="caution">
    <text evidence="4">Lacks conserved residue(s) required for the propagation of feature annotation.</text>
</comment>
<comment type="catalytic activity">
    <reaction evidence="1 4">
        <text>3-dehydroquinate = 3-dehydroshikimate + H2O</text>
        <dbReference type="Rhea" id="RHEA:21096"/>
        <dbReference type="ChEBI" id="CHEBI:15377"/>
        <dbReference type="ChEBI" id="CHEBI:16630"/>
        <dbReference type="ChEBI" id="CHEBI:32364"/>
        <dbReference type="EC" id="4.2.1.10"/>
    </reaction>
</comment>
<dbReference type="Gene3D" id="3.20.20.70">
    <property type="entry name" value="Aldolase class I"/>
    <property type="match status" value="1"/>
</dbReference>
<comment type="pathway">
    <text evidence="4">Metabolic intermediate biosynthesis; chorismate biosynthesis; chorismate from D-erythrose 4-phosphate and phosphoenolpyruvate: step 3/7.</text>
</comment>
<dbReference type="GO" id="GO:0046279">
    <property type="term" value="P:3,4-dihydroxybenzoate biosynthetic process"/>
    <property type="evidence" value="ECO:0007669"/>
    <property type="project" value="TreeGrafter"/>
</dbReference>
<dbReference type="InterPro" id="IPR013785">
    <property type="entry name" value="Aldolase_TIM"/>
</dbReference>
<dbReference type="GO" id="GO:0008652">
    <property type="term" value="P:amino acid biosynthetic process"/>
    <property type="evidence" value="ECO:0007669"/>
    <property type="project" value="UniProtKB-KW"/>
</dbReference>
<evidence type="ECO:0000256" key="4">
    <source>
        <dbReference type="HAMAP-Rule" id="MF_00214"/>
    </source>
</evidence>
<comment type="caution">
    <text evidence="5">The sequence shown here is derived from an EMBL/GenBank/DDBJ whole genome shotgun (WGS) entry which is preliminary data.</text>
</comment>
<dbReference type="PANTHER" id="PTHR43699:SF1">
    <property type="entry name" value="3-DEHYDROQUINATE DEHYDRATASE"/>
    <property type="match status" value="1"/>
</dbReference>
<dbReference type="UniPathway" id="UPA00053">
    <property type="reaction ID" value="UER00086"/>
</dbReference>
<protein>
    <recommendedName>
        <fullName evidence="4">3-dehydroquinate dehydratase</fullName>
        <shortName evidence="4">3-dehydroquinase</shortName>
        <ecNumber evidence="4">4.2.1.10</ecNumber>
    </recommendedName>
    <alternativeName>
        <fullName evidence="4">Type I DHQase</fullName>
    </alternativeName>
    <alternativeName>
        <fullName evidence="4">Type I dehydroquinase</fullName>
        <shortName evidence="4">DHQ1</shortName>
    </alternativeName>
</protein>
<dbReference type="AlphaFoldDB" id="A0A2N7PJB0"/>
<dbReference type="Proteomes" id="UP000235731">
    <property type="component" value="Unassembled WGS sequence"/>
</dbReference>
<dbReference type="CDD" id="cd00502">
    <property type="entry name" value="DHQase_I"/>
    <property type="match status" value="1"/>
</dbReference>
<proteinExistence type="inferred from homology"/>
<evidence type="ECO:0000256" key="2">
    <source>
        <dbReference type="ARBA" id="ARBA00023239"/>
    </source>
</evidence>
<accession>A0A2N7PJB0</accession>
<gene>
    <name evidence="4" type="primary">aroD</name>
    <name evidence="5" type="ORF">C0197_04065</name>
</gene>